<dbReference type="InterPro" id="IPR032675">
    <property type="entry name" value="LRR_dom_sf"/>
</dbReference>
<dbReference type="PANTHER" id="PTHR48051">
    <property type="match status" value="1"/>
</dbReference>
<dbReference type="InterPro" id="IPR003591">
    <property type="entry name" value="Leu-rich_rpt_typical-subtyp"/>
</dbReference>
<accession>A0A4Q0A420</accession>
<dbReference type="SUPFAM" id="SSF52058">
    <property type="entry name" value="L domain-like"/>
    <property type="match status" value="2"/>
</dbReference>
<dbReference type="InterPro" id="IPR025875">
    <property type="entry name" value="Leu-rich_rpt_4"/>
</dbReference>
<dbReference type="Gene3D" id="3.80.10.10">
    <property type="entry name" value="Ribonuclease Inhibitor"/>
    <property type="match status" value="4"/>
</dbReference>
<keyword evidence="2" id="KW-0677">Repeat</keyword>
<dbReference type="InterPro" id="IPR050216">
    <property type="entry name" value="LRR_domain-containing"/>
</dbReference>
<evidence type="ECO:0000313" key="4">
    <source>
        <dbReference type="EMBL" id="RKP40152.1"/>
    </source>
</evidence>
<sequence length="760" mass="82699">MSSFRRFRAELKSTSAGFNNESENQDPNYVSPGVLQSARGSGQLNLSSRGLTTIPEGVYNIMDLSENPTTKSFSLSGNSGRWWESVDLTRLVMSNNAITSVDARIINLAALAMLDLSHNQLTTLPKEIAELKGLQTVNLTDNLLTDIPEGLFALDLVELRMARNSLTTIPGGHMATWATSLARLDLSENQLTELPADLGQLSSLTNLNVAKNKLEVLPTDWWQCARLLDLNAAENRLRCLFLLPPQSLPPKGSIDIRLDRLTSLDLHSNTMVSPVGLGVIASAAGTAPSTMDLTGLRIHMGNLKELSLSYNRLVTLGPLVDHCPGLLTLDANANKLTSLPVAIYRLGHISRLDISANEFSQLPLRLGLLDSLKVLLFAGNPFRVYSLGNNTSTMLSRLRNRLSPEDIAGSFEDPLGPVEVALVPWTQAVENEASSPDQPIGSANNAPAAEIAPPEPATAVEEPTPPAEPTAPEVEPESLAVAVASSTPLLHAVIQPTIHKGDSDEPSTSSAIPDNFEDQHIRLLTLRLASLGLTQLAPQDIDRIPFQPRDVQLARNALPAFPRSLIVSYHNSLTYLDLSHNRITTFPWWTAAGPEGDAHHLPQLPSLRVLNLSNNRITEWPALVQELPLEANGQPGVCPDLMVPVNQLPFPNLQELVLADNLLTKTPIYPVQSLFPKLDNLNLDHNKVTSIPFPTAFKGLLRLNLANNDIGSIPATLGLNTTLQTLSLEGNSFLFPRFQTLRLGTLAVLEYLRDRIPRSS</sequence>
<dbReference type="STRING" id="215637.A0A4Q0A420"/>
<evidence type="ECO:0000256" key="3">
    <source>
        <dbReference type="SAM" id="MobiDB-lite"/>
    </source>
</evidence>
<evidence type="ECO:0000256" key="1">
    <source>
        <dbReference type="ARBA" id="ARBA00022614"/>
    </source>
</evidence>
<name>A0A4Q0A420_9FUNG</name>
<dbReference type="PRINTS" id="PR00019">
    <property type="entry name" value="LEURICHRPT"/>
</dbReference>
<dbReference type="InterPro" id="IPR001611">
    <property type="entry name" value="Leu-rich_rpt"/>
</dbReference>
<proteinExistence type="predicted"/>
<keyword evidence="5" id="KW-1185">Reference proteome</keyword>
<dbReference type="GO" id="GO:0005737">
    <property type="term" value="C:cytoplasm"/>
    <property type="evidence" value="ECO:0007669"/>
    <property type="project" value="TreeGrafter"/>
</dbReference>
<evidence type="ECO:0008006" key="6">
    <source>
        <dbReference type="Google" id="ProtNLM"/>
    </source>
</evidence>
<protein>
    <recommendedName>
        <fullName evidence="6">L domain-like protein</fullName>
    </recommendedName>
</protein>
<reference evidence="5" key="1">
    <citation type="journal article" date="2018" name="Nat. Microbiol.">
        <title>Leveraging single-cell genomics to expand the fungal tree of life.</title>
        <authorList>
            <person name="Ahrendt S.R."/>
            <person name="Quandt C.A."/>
            <person name="Ciobanu D."/>
            <person name="Clum A."/>
            <person name="Salamov A."/>
            <person name="Andreopoulos B."/>
            <person name="Cheng J.F."/>
            <person name="Woyke T."/>
            <person name="Pelin A."/>
            <person name="Henrissat B."/>
            <person name="Reynolds N.K."/>
            <person name="Benny G.L."/>
            <person name="Smith M.E."/>
            <person name="James T.Y."/>
            <person name="Grigoriev I.V."/>
        </authorList>
    </citation>
    <scope>NUCLEOTIDE SEQUENCE [LARGE SCALE GENOMIC DNA]</scope>
    <source>
        <strain evidence="5">RSA 468</strain>
    </source>
</reference>
<organism evidence="4 5">
    <name type="scientific">Dimargaris cristalligena</name>
    <dbReference type="NCBI Taxonomy" id="215637"/>
    <lineage>
        <taxon>Eukaryota</taxon>
        <taxon>Fungi</taxon>
        <taxon>Fungi incertae sedis</taxon>
        <taxon>Zoopagomycota</taxon>
        <taxon>Kickxellomycotina</taxon>
        <taxon>Dimargaritomycetes</taxon>
        <taxon>Dimargaritales</taxon>
        <taxon>Dimargaritaceae</taxon>
        <taxon>Dimargaris</taxon>
    </lineage>
</organism>
<dbReference type="PROSITE" id="PS51450">
    <property type="entry name" value="LRR"/>
    <property type="match status" value="7"/>
</dbReference>
<evidence type="ECO:0000256" key="2">
    <source>
        <dbReference type="ARBA" id="ARBA00022737"/>
    </source>
</evidence>
<dbReference type="Pfam" id="PF13855">
    <property type="entry name" value="LRR_8"/>
    <property type="match status" value="2"/>
</dbReference>
<feature type="region of interest" description="Disordered" evidence="3">
    <location>
        <begin position="455"/>
        <end position="477"/>
    </location>
</feature>
<keyword evidence="1" id="KW-0433">Leucine-rich repeat</keyword>
<dbReference type="SMART" id="SM00369">
    <property type="entry name" value="LRR_TYP"/>
    <property type="match status" value="10"/>
</dbReference>
<gene>
    <name evidence="4" type="ORF">BJ085DRAFT_33863</name>
</gene>
<dbReference type="SMART" id="SM00364">
    <property type="entry name" value="LRR_BAC"/>
    <property type="match status" value="9"/>
</dbReference>
<dbReference type="Pfam" id="PF12799">
    <property type="entry name" value="LRR_4"/>
    <property type="match status" value="1"/>
</dbReference>
<dbReference type="Proteomes" id="UP000268162">
    <property type="component" value="Unassembled WGS sequence"/>
</dbReference>
<dbReference type="EMBL" id="ML002223">
    <property type="protein sequence ID" value="RKP40152.1"/>
    <property type="molecule type" value="Genomic_DNA"/>
</dbReference>
<dbReference type="AlphaFoldDB" id="A0A4Q0A420"/>
<feature type="compositionally biased region" description="Polar residues" evidence="3">
    <location>
        <begin position="431"/>
        <end position="445"/>
    </location>
</feature>
<evidence type="ECO:0000313" key="5">
    <source>
        <dbReference type="Proteomes" id="UP000268162"/>
    </source>
</evidence>
<dbReference type="PANTHER" id="PTHR48051:SF1">
    <property type="entry name" value="RAS SUPPRESSOR PROTEIN 1"/>
    <property type="match status" value="1"/>
</dbReference>
<feature type="region of interest" description="Disordered" evidence="3">
    <location>
        <begin position="431"/>
        <end position="450"/>
    </location>
</feature>